<sequence length="118" mass="12906">MREALEMPHQLGYRKQRPLRRPKSKLRLPAASIAERGSGDCRESGPVPVARVTQSTGSGIPESALRPSRTADVSHRSANTQDQASEAEEKVVSLRPEAEKGKLRPRAKQEPGIQMRGG</sequence>
<organism evidence="2 3">
    <name type="scientific">Mycobacterium kansasii</name>
    <dbReference type="NCBI Taxonomy" id="1768"/>
    <lineage>
        <taxon>Bacteria</taxon>
        <taxon>Bacillati</taxon>
        <taxon>Actinomycetota</taxon>
        <taxon>Actinomycetes</taxon>
        <taxon>Mycobacteriales</taxon>
        <taxon>Mycobacteriaceae</taxon>
        <taxon>Mycobacterium</taxon>
    </lineage>
</organism>
<dbReference type="AlphaFoldDB" id="A0A1V3XW03"/>
<evidence type="ECO:0000256" key="1">
    <source>
        <dbReference type="SAM" id="MobiDB-lite"/>
    </source>
</evidence>
<protein>
    <submittedName>
        <fullName evidence="2">PPE family protein</fullName>
    </submittedName>
</protein>
<dbReference type="Proteomes" id="UP000188532">
    <property type="component" value="Unassembled WGS sequence"/>
</dbReference>
<gene>
    <name evidence="2" type="ORF">BZL29_0703</name>
</gene>
<feature type="region of interest" description="Disordered" evidence="1">
    <location>
        <begin position="1"/>
        <end position="118"/>
    </location>
</feature>
<comment type="caution">
    <text evidence="2">The sequence shown here is derived from an EMBL/GenBank/DDBJ whole genome shotgun (WGS) entry which is preliminary data.</text>
</comment>
<name>A0A1V3XW03_MYCKA</name>
<evidence type="ECO:0000313" key="2">
    <source>
        <dbReference type="EMBL" id="OOK83385.1"/>
    </source>
</evidence>
<dbReference type="EMBL" id="MVBN01000001">
    <property type="protein sequence ID" value="OOK83385.1"/>
    <property type="molecule type" value="Genomic_DNA"/>
</dbReference>
<accession>A0A1V3XW03</accession>
<feature type="compositionally biased region" description="Basic and acidic residues" evidence="1">
    <location>
        <begin position="87"/>
        <end position="102"/>
    </location>
</feature>
<reference evidence="2 3" key="1">
    <citation type="submission" date="2017-02" db="EMBL/GenBank/DDBJ databases">
        <title>Complete genome sequences of Mycobacterium kansasii strains isolated from rhesus macaques.</title>
        <authorList>
            <person name="Panda A."/>
            <person name="Nagaraj S."/>
            <person name="Zhao X."/>
            <person name="Tettelin H."/>
            <person name="Detolla L.J."/>
        </authorList>
    </citation>
    <scope>NUCLEOTIDE SEQUENCE [LARGE SCALE GENOMIC DNA]</scope>
    <source>
        <strain evidence="2 3">11-3469</strain>
    </source>
</reference>
<proteinExistence type="predicted"/>
<feature type="compositionally biased region" description="Basic residues" evidence="1">
    <location>
        <begin position="12"/>
        <end position="26"/>
    </location>
</feature>
<evidence type="ECO:0000313" key="3">
    <source>
        <dbReference type="Proteomes" id="UP000188532"/>
    </source>
</evidence>